<dbReference type="Proteomes" id="UP001239111">
    <property type="component" value="Chromosome 3"/>
</dbReference>
<keyword evidence="2" id="KW-1185">Reference proteome</keyword>
<dbReference type="EMBL" id="CM056743">
    <property type="protein sequence ID" value="KAJ8670128.1"/>
    <property type="molecule type" value="Genomic_DNA"/>
</dbReference>
<sequence>MFLWIASFAIIFSFVNGQNDCFYIELLNGHSMPRIGLGTYKVQPNQVASTIESAVKIGYRHFDLAPSYGNEEAIGKVFSELFAKGYDRSNFFITTKLGSPALRASDVPKAVERSLRILGIGYIDMYLIHHAFGTKRTKDFDWFKYKNGSLALDYTTDHIAVWKALEHQVWAGKIRSLGLSNFNQSQILRIWNNSWIKPSNIEMEVNVYIQQQRFVDWCQDLGMVVTAYSPLGSDDTTRFRRKRQAITLPSQLEHPLVIHIAEKHGRTPAQILLRYSYQRNIVVIPKSTNPERIAENLNIFDFELDQNDMGRLRNLDQHGKYKKFDYSTLKGVRSHPEFPYVTSLAD</sequence>
<name>A0ACC2NH47_9HYME</name>
<protein>
    <submittedName>
        <fullName evidence="1">Uncharacterized protein</fullName>
    </submittedName>
</protein>
<gene>
    <name evidence="1" type="ORF">QAD02_001387</name>
</gene>
<reference evidence="1" key="1">
    <citation type="submission" date="2023-04" db="EMBL/GenBank/DDBJ databases">
        <title>A chromosome-level genome assembly of the parasitoid wasp Eretmocerus hayati.</title>
        <authorList>
            <person name="Zhong Y."/>
            <person name="Liu S."/>
            <person name="Liu Y."/>
        </authorList>
    </citation>
    <scope>NUCLEOTIDE SEQUENCE</scope>
    <source>
        <strain evidence="1">ZJU_SS_LIU_2023</strain>
    </source>
</reference>
<comment type="caution">
    <text evidence="1">The sequence shown here is derived from an EMBL/GenBank/DDBJ whole genome shotgun (WGS) entry which is preliminary data.</text>
</comment>
<proteinExistence type="predicted"/>
<evidence type="ECO:0000313" key="1">
    <source>
        <dbReference type="EMBL" id="KAJ8670128.1"/>
    </source>
</evidence>
<accession>A0ACC2NH47</accession>
<organism evidence="1 2">
    <name type="scientific">Eretmocerus hayati</name>
    <dbReference type="NCBI Taxonomy" id="131215"/>
    <lineage>
        <taxon>Eukaryota</taxon>
        <taxon>Metazoa</taxon>
        <taxon>Ecdysozoa</taxon>
        <taxon>Arthropoda</taxon>
        <taxon>Hexapoda</taxon>
        <taxon>Insecta</taxon>
        <taxon>Pterygota</taxon>
        <taxon>Neoptera</taxon>
        <taxon>Endopterygota</taxon>
        <taxon>Hymenoptera</taxon>
        <taxon>Apocrita</taxon>
        <taxon>Proctotrupomorpha</taxon>
        <taxon>Chalcidoidea</taxon>
        <taxon>Aphelinidae</taxon>
        <taxon>Aphelininae</taxon>
        <taxon>Eretmocerus</taxon>
    </lineage>
</organism>
<evidence type="ECO:0000313" key="2">
    <source>
        <dbReference type="Proteomes" id="UP001239111"/>
    </source>
</evidence>